<dbReference type="PANTHER" id="PTHR43785:SF12">
    <property type="entry name" value="TYPE-1 GLUTAMINE SYNTHETASE 2"/>
    <property type="match status" value="1"/>
</dbReference>
<feature type="region of interest" description="Disordered" evidence="4">
    <location>
        <begin position="1"/>
        <end position="25"/>
    </location>
</feature>
<dbReference type="Proteomes" id="UP000299290">
    <property type="component" value="Unassembled WGS sequence"/>
</dbReference>
<proteinExistence type="inferred from homology"/>
<evidence type="ECO:0000313" key="7">
    <source>
        <dbReference type="Proteomes" id="UP000299290"/>
    </source>
</evidence>
<dbReference type="Pfam" id="PF00120">
    <property type="entry name" value="Gln-synt_C"/>
    <property type="match status" value="1"/>
</dbReference>
<dbReference type="AlphaFoldDB" id="A0A4D4KMJ0"/>
<dbReference type="GO" id="GO:0004356">
    <property type="term" value="F:glutamine synthetase activity"/>
    <property type="evidence" value="ECO:0007669"/>
    <property type="project" value="InterPro"/>
</dbReference>
<sequence length="131" mass="13806">MLGPGEPRGRGALHHRRTGRPGAANAEIKSFDPAANPYLVAGAIIAAGLGGMDSGLSLPPPVAGDPAVEGRERRLPTSLLTALEHFEDSTVLREALGDPLFESIAAVRRAEAALFEKSSPQEIAVATRRRY</sequence>
<reference evidence="6 7" key="1">
    <citation type="journal article" date="2020" name="Int. J. Syst. Evol. Microbiol.">
        <title>Reclassification of Streptomyces castelarensis and Streptomyces sporoclivatus as later heterotypic synonyms of Streptomyces antimycoticus.</title>
        <authorList>
            <person name="Komaki H."/>
            <person name="Tamura T."/>
        </authorList>
    </citation>
    <scope>NUCLEOTIDE SEQUENCE [LARGE SCALE GENOMIC DNA]</scope>
    <source>
        <strain evidence="6 7">NBRC 12839</strain>
    </source>
</reference>
<protein>
    <recommendedName>
        <fullName evidence="5">GS catalytic domain-containing protein</fullName>
    </recommendedName>
</protein>
<name>A0A4D4KMJ0_9ACTN</name>
<dbReference type="GO" id="GO:0006542">
    <property type="term" value="P:glutamine biosynthetic process"/>
    <property type="evidence" value="ECO:0007669"/>
    <property type="project" value="TreeGrafter"/>
</dbReference>
<feature type="domain" description="GS catalytic" evidence="5">
    <location>
        <begin position="19"/>
        <end position="118"/>
    </location>
</feature>
<evidence type="ECO:0000256" key="2">
    <source>
        <dbReference type="ARBA" id="ARBA00022598"/>
    </source>
</evidence>
<evidence type="ECO:0000256" key="4">
    <source>
        <dbReference type="SAM" id="MobiDB-lite"/>
    </source>
</evidence>
<dbReference type="InterPro" id="IPR014746">
    <property type="entry name" value="Gln_synth/guanido_kin_cat_dom"/>
</dbReference>
<dbReference type="EMBL" id="BJHV01000001">
    <property type="protein sequence ID" value="GDY47587.1"/>
    <property type="molecule type" value="Genomic_DNA"/>
</dbReference>
<comment type="caution">
    <text evidence="6">The sequence shown here is derived from an EMBL/GenBank/DDBJ whole genome shotgun (WGS) entry which is preliminary data.</text>
</comment>
<dbReference type="PANTHER" id="PTHR43785">
    <property type="entry name" value="GAMMA-GLUTAMYLPUTRESCINE SYNTHETASE"/>
    <property type="match status" value="1"/>
</dbReference>
<organism evidence="6 7">
    <name type="scientific">Streptomyces antimycoticus</name>
    <dbReference type="NCBI Taxonomy" id="68175"/>
    <lineage>
        <taxon>Bacteria</taxon>
        <taxon>Bacillati</taxon>
        <taxon>Actinomycetota</taxon>
        <taxon>Actinomycetes</taxon>
        <taxon>Kitasatosporales</taxon>
        <taxon>Streptomycetaceae</taxon>
        <taxon>Streptomyces</taxon>
        <taxon>Streptomyces violaceusniger group</taxon>
    </lineage>
</organism>
<evidence type="ECO:0000256" key="3">
    <source>
        <dbReference type="RuleBase" id="RU000384"/>
    </source>
</evidence>
<comment type="similarity">
    <text evidence="1 3">Belongs to the glutamine synthetase family.</text>
</comment>
<dbReference type="Gene3D" id="3.30.590.10">
    <property type="entry name" value="Glutamine synthetase/guanido kinase, catalytic domain"/>
    <property type="match status" value="1"/>
</dbReference>
<evidence type="ECO:0000259" key="5">
    <source>
        <dbReference type="Pfam" id="PF00120"/>
    </source>
</evidence>
<gene>
    <name evidence="6" type="ORF">SANT12839_084690</name>
</gene>
<keyword evidence="2" id="KW-0436">Ligase</keyword>
<accession>A0A4D4KMJ0</accession>
<evidence type="ECO:0000256" key="1">
    <source>
        <dbReference type="ARBA" id="ARBA00009897"/>
    </source>
</evidence>
<keyword evidence="7" id="KW-1185">Reference proteome</keyword>
<dbReference type="InterPro" id="IPR008146">
    <property type="entry name" value="Gln_synth_cat_dom"/>
</dbReference>
<dbReference type="SUPFAM" id="SSF55931">
    <property type="entry name" value="Glutamine synthetase/guanido kinase"/>
    <property type="match status" value="1"/>
</dbReference>
<evidence type="ECO:0000313" key="6">
    <source>
        <dbReference type="EMBL" id="GDY47587.1"/>
    </source>
</evidence>